<dbReference type="EMBL" id="CAXITT010000194">
    <property type="protein sequence ID" value="CAL1535190.1"/>
    <property type="molecule type" value="Genomic_DNA"/>
</dbReference>
<dbReference type="AlphaFoldDB" id="A0AAV2HM94"/>
<protein>
    <submittedName>
        <fullName evidence="1">Uncharacterized protein</fullName>
    </submittedName>
</protein>
<dbReference type="Proteomes" id="UP001497497">
    <property type="component" value="Unassembled WGS sequence"/>
</dbReference>
<accession>A0AAV2HM94</accession>
<name>A0AAV2HM94_LYMST</name>
<organism evidence="1 2">
    <name type="scientific">Lymnaea stagnalis</name>
    <name type="common">Great pond snail</name>
    <name type="synonym">Helix stagnalis</name>
    <dbReference type="NCBI Taxonomy" id="6523"/>
    <lineage>
        <taxon>Eukaryota</taxon>
        <taxon>Metazoa</taxon>
        <taxon>Spiralia</taxon>
        <taxon>Lophotrochozoa</taxon>
        <taxon>Mollusca</taxon>
        <taxon>Gastropoda</taxon>
        <taxon>Heterobranchia</taxon>
        <taxon>Euthyneura</taxon>
        <taxon>Panpulmonata</taxon>
        <taxon>Hygrophila</taxon>
        <taxon>Lymnaeoidea</taxon>
        <taxon>Lymnaeidae</taxon>
        <taxon>Lymnaea</taxon>
    </lineage>
</organism>
<proteinExistence type="predicted"/>
<reference evidence="1 2" key="1">
    <citation type="submission" date="2024-04" db="EMBL/GenBank/DDBJ databases">
        <authorList>
            <consortium name="Genoscope - CEA"/>
            <person name="William W."/>
        </authorList>
    </citation>
    <scope>NUCLEOTIDE SEQUENCE [LARGE SCALE GENOMIC DNA]</scope>
</reference>
<keyword evidence="2" id="KW-1185">Reference proteome</keyword>
<gene>
    <name evidence="1" type="ORF">GSLYS_00009150001</name>
</gene>
<comment type="caution">
    <text evidence="1">The sequence shown here is derived from an EMBL/GenBank/DDBJ whole genome shotgun (WGS) entry which is preliminary data.</text>
</comment>
<evidence type="ECO:0000313" key="1">
    <source>
        <dbReference type="EMBL" id="CAL1535190.1"/>
    </source>
</evidence>
<evidence type="ECO:0000313" key="2">
    <source>
        <dbReference type="Proteomes" id="UP001497497"/>
    </source>
</evidence>
<sequence>MLQTDSLITFELSHLLPYTVNKPKIRRAMIAIHRKETKIKKPFICPKADQAKCKFCKYHVEKMLSKRYKKQYYGSTVCEIKNAVFLLYCINCDEVMLSVSDMDFKSLVCINFGFHGVKNCKSEEKCHNKKYLRCMMIDHVDSDISDWVEDLQIKQYEIVVRYSFEERLLYEEYHYMDDSEVEALCPEVRSFPYDTRNVVYLIHCYNCDIKYVGKTKKTFIGRYPCFYTDKGYQGMTFHEHTEAVGSVCTFRDLRWTVIDALSDQQKRFAGKWNAVFNTCNVSIRNKIWKVMTTQCLASLKDELMENVWHDCSVDEVTDLLNDIQITRNFNEQYLDCENKKLFPTTERLFLEKREEYWMNALRTTYKLLNKIAASQSIVQPASFLGNFFKTLGNYDDNEN</sequence>